<dbReference type="Gene3D" id="1.10.3720.10">
    <property type="entry name" value="MetI-like"/>
    <property type="match status" value="1"/>
</dbReference>
<dbReference type="CDD" id="cd06261">
    <property type="entry name" value="TM_PBP2"/>
    <property type="match status" value="1"/>
</dbReference>
<dbReference type="SUPFAM" id="SSF161098">
    <property type="entry name" value="MetI-like"/>
    <property type="match status" value="1"/>
</dbReference>
<feature type="region of interest" description="Disordered" evidence="8">
    <location>
        <begin position="1"/>
        <end position="43"/>
    </location>
</feature>
<dbReference type="PANTHER" id="PTHR30193">
    <property type="entry name" value="ABC TRANSPORTER PERMEASE PROTEIN"/>
    <property type="match status" value="1"/>
</dbReference>
<evidence type="ECO:0000256" key="3">
    <source>
        <dbReference type="ARBA" id="ARBA00022475"/>
    </source>
</evidence>
<feature type="transmembrane region" description="Helical" evidence="7">
    <location>
        <begin position="304"/>
        <end position="326"/>
    </location>
</feature>
<sequence>MVTVPTPAGTPTARDSGRTAQRRAAAASPAGEPGRPGRASGGAAAAARRETIAGYGFLAPWLVGFFGLTVGPMAVSLYLAFTRYDIFNPPEWVGFGNFVRMFTDDPVFLRSARVTLEYVIIGTPVKLAAALAVALLLNSITHGSGFFRSAFYTPSLIGASVSVAIVWRAMFAGDGPVDSSLQVLGVELGGWVGDVDLAIPMMIILVVWQFGAPMVIFLAGLKQVPAELYEAAQVDGAGPVHRFWKVTVPMLSPVIFFNLLLETIHAFQVFGSAFIISNGSGAPGGRLNFITLYMYKRGFADMQMGYAAAIAWVVLVVVAIIAAIMFRTARSWVYYAGDNR</sequence>
<keyword evidence="6 7" id="KW-0472">Membrane</keyword>
<dbReference type="InterPro" id="IPR051393">
    <property type="entry name" value="ABC_transporter_permease"/>
</dbReference>
<feature type="transmembrane region" description="Helical" evidence="7">
    <location>
        <begin position="118"/>
        <end position="137"/>
    </location>
</feature>
<keyword evidence="3" id="KW-1003">Cell membrane</keyword>
<keyword evidence="5 7" id="KW-1133">Transmembrane helix</keyword>
<keyword evidence="2 7" id="KW-0813">Transport</keyword>
<dbReference type="GO" id="GO:0055085">
    <property type="term" value="P:transmembrane transport"/>
    <property type="evidence" value="ECO:0007669"/>
    <property type="project" value="InterPro"/>
</dbReference>
<evidence type="ECO:0000256" key="4">
    <source>
        <dbReference type="ARBA" id="ARBA00022692"/>
    </source>
</evidence>
<protein>
    <submittedName>
        <fullName evidence="10">Sugar ABC transporter permease</fullName>
    </submittedName>
</protein>
<dbReference type="GO" id="GO:0005886">
    <property type="term" value="C:plasma membrane"/>
    <property type="evidence" value="ECO:0007669"/>
    <property type="project" value="UniProtKB-SubCell"/>
</dbReference>
<dbReference type="PROSITE" id="PS50928">
    <property type="entry name" value="ABC_TM1"/>
    <property type="match status" value="1"/>
</dbReference>
<dbReference type="AlphaFoldDB" id="A0A8J3JZ19"/>
<evidence type="ECO:0000256" key="6">
    <source>
        <dbReference type="ARBA" id="ARBA00023136"/>
    </source>
</evidence>
<reference evidence="10 11" key="1">
    <citation type="submission" date="2021-01" db="EMBL/GenBank/DDBJ databases">
        <title>Whole genome shotgun sequence of Catellatospora chokoriensis NBRC 107358.</title>
        <authorList>
            <person name="Komaki H."/>
            <person name="Tamura T."/>
        </authorList>
    </citation>
    <scope>NUCLEOTIDE SEQUENCE [LARGE SCALE GENOMIC DNA]</scope>
    <source>
        <strain evidence="10 11">NBRC 107358</strain>
    </source>
</reference>
<dbReference type="Proteomes" id="UP000619293">
    <property type="component" value="Unassembled WGS sequence"/>
</dbReference>
<dbReference type="InterPro" id="IPR035906">
    <property type="entry name" value="MetI-like_sf"/>
</dbReference>
<keyword evidence="4 7" id="KW-0812">Transmembrane</keyword>
<evidence type="ECO:0000313" key="11">
    <source>
        <dbReference type="Proteomes" id="UP000619293"/>
    </source>
</evidence>
<dbReference type="EMBL" id="BONG01000005">
    <property type="protein sequence ID" value="GIF87735.1"/>
    <property type="molecule type" value="Genomic_DNA"/>
</dbReference>
<accession>A0A8J3JZ19</accession>
<comment type="similarity">
    <text evidence="7">Belongs to the binding-protein-dependent transport system permease family.</text>
</comment>
<evidence type="ECO:0000256" key="8">
    <source>
        <dbReference type="SAM" id="MobiDB-lite"/>
    </source>
</evidence>
<name>A0A8J3JZ19_9ACTN</name>
<evidence type="ECO:0000256" key="5">
    <source>
        <dbReference type="ARBA" id="ARBA00022989"/>
    </source>
</evidence>
<dbReference type="RefSeq" id="WP_191839460.1">
    <property type="nucleotide sequence ID" value="NZ_BAAALB010000007.1"/>
</dbReference>
<organism evidence="10 11">
    <name type="scientific">Catellatospora chokoriensis</name>
    <dbReference type="NCBI Taxonomy" id="310353"/>
    <lineage>
        <taxon>Bacteria</taxon>
        <taxon>Bacillati</taxon>
        <taxon>Actinomycetota</taxon>
        <taxon>Actinomycetes</taxon>
        <taxon>Micromonosporales</taxon>
        <taxon>Micromonosporaceae</taxon>
        <taxon>Catellatospora</taxon>
    </lineage>
</organism>
<evidence type="ECO:0000256" key="1">
    <source>
        <dbReference type="ARBA" id="ARBA00004651"/>
    </source>
</evidence>
<evidence type="ECO:0000313" key="10">
    <source>
        <dbReference type="EMBL" id="GIF87735.1"/>
    </source>
</evidence>
<evidence type="ECO:0000259" key="9">
    <source>
        <dbReference type="PROSITE" id="PS50928"/>
    </source>
</evidence>
<feature type="transmembrane region" description="Helical" evidence="7">
    <location>
        <begin position="149"/>
        <end position="170"/>
    </location>
</feature>
<dbReference type="Pfam" id="PF00528">
    <property type="entry name" value="BPD_transp_1"/>
    <property type="match status" value="1"/>
</dbReference>
<evidence type="ECO:0000256" key="2">
    <source>
        <dbReference type="ARBA" id="ARBA00022448"/>
    </source>
</evidence>
<evidence type="ECO:0000256" key="7">
    <source>
        <dbReference type="RuleBase" id="RU363032"/>
    </source>
</evidence>
<feature type="transmembrane region" description="Helical" evidence="7">
    <location>
        <begin position="58"/>
        <end position="81"/>
    </location>
</feature>
<keyword evidence="11" id="KW-1185">Reference proteome</keyword>
<comment type="caution">
    <text evidence="10">The sequence shown here is derived from an EMBL/GenBank/DDBJ whole genome shotgun (WGS) entry which is preliminary data.</text>
</comment>
<feature type="transmembrane region" description="Helical" evidence="7">
    <location>
        <begin position="197"/>
        <end position="221"/>
    </location>
</feature>
<dbReference type="InterPro" id="IPR000515">
    <property type="entry name" value="MetI-like"/>
</dbReference>
<proteinExistence type="inferred from homology"/>
<comment type="subcellular location">
    <subcellularLocation>
        <location evidence="1 7">Cell membrane</location>
        <topology evidence="1 7">Multi-pass membrane protein</topology>
    </subcellularLocation>
</comment>
<gene>
    <name evidence="10" type="ORF">Cch02nite_11790</name>
</gene>
<feature type="domain" description="ABC transmembrane type-1" evidence="9">
    <location>
        <begin position="112"/>
        <end position="325"/>
    </location>
</feature>
<dbReference type="PANTHER" id="PTHR30193:SF1">
    <property type="entry name" value="ABC TRANSPORTER PERMEASE PROTEIN YESP-RELATED"/>
    <property type="match status" value="1"/>
</dbReference>